<gene>
    <name evidence="2" type="ORF">LITE_LOCUS33721</name>
</gene>
<evidence type="ECO:0000313" key="3">
    <source>
        <dbReference type="Proteomes" id="UP001154282"/>
    </source>
</evidence>
<organism evidence="2 3">
    <name type="scientific">Linum tenue</name>
    <dbReference type="NCBI Taxonomy" id="586396"/>
    <lineage>
        <taxon>Eukaryota</taxon>
        <taxon>Viridiplantae</taxon>
        <taxon>Streptophyta</taxon>
        <taxon>Embryophyta</taxon>
        <taxon>Tracheophyta</taxon>
        <taxon>Spermatophyta</taxon>
        <taxon>Magnoliopsida</taxon>
        <taxon>eudicotyledons</taxon>
        <taxon>Gunneridae</taxon>
        <taxon>Pentapetalae</taxon>
        <taxon>rosids</taxon>
        <taxon>fabids</taxon>
        <taxon>Malpighiales</taxon>
        <taxon>Linaceae</taxon>
        <taxon>Linum</taxon>
    </lineage>
</organism>
<name>A0AAV0NKC4_9ROSI</name>
<accession>A0AAV0NKC4</accession>
<sequence>MWAGPRHQHRELGLEVSGARCPERHR</sequence>
<evidence type="ECO:0000256" key="1">
    <source>
        <dbReference type="SAM" id="MobiDB-lite"/>
    </source>
</evidence>
<evidence type="ECO:0000313" key="2">
    <source>
        <dbReference type="EMBL" id="CAI0458839.1"/>
    </source>
</evidence>
<keyword evidence="3" id="KW-1185">Reference proteome</keyword>
<proteinExistence type="predicted"/>
<protein>
    <submittedName>
        <fullName evidence="2">Uncharacterized protein</fullName>
    </submittedName>
</protein>
<feature type="region of interest" description="Disordered" evidence="1">
    <location>
        <begin position="1"/>
        <end position="26"/>
    </location>
</feature>
<dbReference type="Proteomes" id="UP001154282">
    <property type="component" value="Unassembled WGS sequence"/>
</dbReference>
<dbReference type="AlphaFoldDB" id="A0AAV0NKC4"/>
<reference evidence="2" key="1">
    <citation type="submission" date="2022-08" db="EMBL/GenBank/DDBJ databases">
        <authorList>
            <person name="Gutierrez-Valencia J."/>
        </authorList>
    </citation>
    <scope>NUCLEOTIDE SEQUENCE</scope>
</reference>
<dbReference type="EMBL" id="CAMGYJ010000008">
    <property type="protein sequence ID" value="CAI0458839.1"/>
    <property type="molecule type" value="Genomic_DNA"/>
</dbReference>
<comment type="caution">
    <text evidence="2">The sequence shown here is derived from an EMBL/GenBank/DDBJ whole genome shotgun (WGS) entry which is preliminary data.</text>
</comment>